<dbReference type="AlphaFoldDB" id="A0A1F6BYD6"/>
<dbReference type="Gene3D" id="3.40.710.10">
    <property type="entry name" value="DD-peptidase/beta-lactamase superfamily"/>
    <property type="match status" value="1"/>
</dbReference>
<dbReference type="Pfam" id="PF00905">
    <property type="entry name" value="Transpeptidase"/>
    <property type="match status" value="1"/>
</dbReference>
<evidence type="ECO:0000313" key="7">
    <source>
        <dbReference type="Proteomes" id="UP000176322"/>
    </source>
</evidence>
<dbReference type="SUPFAM" id="SSF56601">
    <property type="entry name" value="beta-lactamase/transpeptidase-like"/>
    <property type="match status" value="1"/>
</dbReference>
<evidence type="ECO:0000259" key="4">
    <source>
        <dbReference type="Pfam" id="PF00905"/>
    </source>
</evidence>
<evidence type="ECO:0008006" key="8">
    <source>
        <dbReference type="Google" id="ProtNLM"/>
    </source>
</evidence>
<dbReference type="PANTHER" id="PTHR30627">
    <property type="entry name" value="PEPTIDOGLYCAN D,D-TRANSPEPTIDASE"/>
    <property type="match status" value="1"/>
</dbReference>
<dbReference type="GO" id="GO:0005886">
    <property type="term" value="C:plasma membrane"/>
    <property type="evidence" value="ECO:0007669"/>
    <property type="project" value="TreeGrafter"/>
</dbReference>
<protein>
    <recommendedName>
        <fullName evidence="8">Penicillin-binding protein transpeptidase domain-containing protein</fullName>
    </recommendedName>
</protein>
<name>A0A1F6BYD6_9BACT</name>
<dbReference type="Gene3D" id="3.30.450.330">
    <property type="match status" value="1"/>
</dbReference>
<dbReference type="InterPro" id="IPR001460">
    <property type="entry name" value="PCN-bd_Tpept"/>
</dbReference>
<evidence type="ECO:0000313" key="6">
    <source>
        <dbReference type="EMBL" id="OGG41969.1"/>
    </source>
</evidence>
<dbReference type="InterPro" id="IPR050515">
    <property type="entry name" value="Beta-lactam/transpept"/>
</dbReference>
<dbReference type="PANTHER" id="PTHR30627:SF1">
    <property type="entry name" value="PEPTIDOGLYCAN D,D-TRANSPEPTIDASE FTSI"/>
    <property type="match status" value="1"/>
</dbReference>
<accession>A0A1F6BYD6</accession>
<keyword evidence="3" id="KW-1133">Transmembrane helix</keyword>
<keyword evidence="2 3" id="KW-0472">Membrane</keyword>
<dbReference type="STRING" id="1798475.A2837_02045"/>
<dbReference type="InterPro" id="IPR012338">
    <property type="entry name" value="Beta-lactam/transpept-like"/>
</dbReference>
<dbReference type="Pfam" id="PF03717">
    <property type="entry name" value="PBP_dimer"/>
    <property type="match status" value="1"/>
</dbReference>
<dbReference type="SUPFAM" id="SSF56519">
    <property type="entry name" value="Penicillin binding protein dimerisation domain"/>
    <property type="match status" value="1"/>
</dbReference>
<dbReference type="InterPro" id="IPR005311">
    <property type="entry name" value="PBP_dimer"/>
</dbReference>
<dbReference type="Gene3D" id="3.90.1310.10">
    <property type="entry name" value="Penicillin-binding protein 2a (Domain 2)"/>
    <property type="match status" value="1"/>
</dbReference>
<dbReference type="GO" id="GO:0008658">
    <property type="term" value="F:penicillin binding"/>
    <property type="evidence" value="ECO:0007669"/>
    <property type="project" value="InterPro"/>
</dbReference>
<dbReference type="EMBL" id="MFKO01000002">
    <property type="protein sequence ID" value="OGG41969.1"/>
    <property type="molecule type" value="Genomic_DNA"/>
</dbReference>
<proteinExistence type="predicted"/>
<feature type="domain" description="Penicillin-binding protein dimerisation" evidence="5">
    <location>
        <begin position="58"/>
        <end position="199"/>
    </location>
</feature>
<evidence type="ECO:0000256" key="2">
    <source>
        <dbReference type="ARBA" id="ARBA00023136"/>
    </source>
</evidence>
<dbReference type="GO" id="GO:0071555">
    <property type="term" value="P:cell wall organization"/>
    <property type="evidence" value="ECO:0007669"/>
    <property type="project" value="TreeGrafter"/>
</dbReference>
<dbReference type="InterPro" id="IPR036138">
    <property type="entry name" value="PBP_dimer_sf"/>
</dbReference>
<evidence type="ECO:0000256" key="1">
    <source>
        <dbReference type="ARBA" id="ARBA00004370"/>
    </source>
</evidence>
<reference evidence="6 7" key="1">
    <citation type="journal article" date="2016" name="Nat. Commun.">
        <title>Thousands of microbial genomes shed light on interconnected biogeochemical processes in an aquifer system.</title>
        <authorList>
            <person name="Anantharaman K."/>
            <person name="Brown C.T."/>
            <person name="Hug L.A."/>
            <person name="Sharon I."/>
            <person name="Castelle C.J."/>
            <person name="Probst A.J."/>
            <person name="Thomas B.C."/>
            <person name="Singh A."/>
            <person name="Wilkins M.J."/>
            <person name="Karaoz U."/>
            <person name="Brodie E.L."/>
            <person name="Williams K.H."/>
            <person name="Hubbard S.S."/>
            <person name="Banfield J.F."/>
        </authorList>
    </citation>
    <scope>NUCLEOTIDE SEQUENCE [LARGE SCALE GENOMIC DNA]</scope>
</reference>
<dbReference type="Proteomes" id="UP000176322">
    <property type="component" value="Unassembled WGS sequence"/>
</dbReference>
<evidence type="ECO:0000259" key="5">
    <source>
        <dbReference type="Pfam" id="PF03717"/>
    </source>
</evidence>
<evidence type="ECO:0000256" key="3">
    <source>
        <dbReference type="SAM" id="Phobius"/>
    </source>
</evidence>
<feature type="domain" description="Penicillin-binding protein transpeptidase" evidence="4">
    <location>
        <begin position="257"/>
        <end position="552"/>
    </location>
</feature>
<feature type="transmembrane region" description="Helical" evidence="3">
    <location>
        <begin position="12"/>
        <end position="31"/>
    </location>
</feature>
<comment type="subcellular location">
    <subcellularLocation>
        <location evidence="1">Membrane</location>
    </subcellularLocation>
</comment>
<gene>
    <name evidence="6" type="ORF">A2837_02045</name>
</gene>
<keyword evidence="3" id="KW-0812">Transmembrane</keyword>
<organism evidence="6 7">
    <name type="scientific">Candidatus Kaiserbacteria bacterium RIFCSPHIGHO2_01_FULL_46_22</name>
    <dbReference type="NCBI Taxonomy" id="1798475"/>
    <lineage>
        <taxon>Bacteria</taxon>
        <taxon>Candidatus Kaiseribacteriota</taxon>
    </lineage>
</organism>
<comment type="caution">
    <text evidence="6">The sequence shown here is derived from an EMBL/GenBank/DDBJ whole genome shotgun (WGS) entry which is preliminary data.</text>
</comment>
<sequence length="574" mass="64267">MSSRKAATFRIRLITFCVFFLALVLTVRLYYLQIIRHDDFLAEGQNQYVHSVNKLYDRGSIYFTTKNGEHIAAATVQSGYVLALNPSRMEDPEQAFTALQTFIELPREEFIEKATLPKRVYVEIATELTEDEASRIEALELPGVELYRQRWRYYPAGPLAARVVGFVGFAGGDVNEHQIGRYGLERQYENTLQRGESGLSVNFFAELFTNLGQLVGASDKEDYGNIVTTIEPTVERLLQSELTKVHEKWGSKITGGIIINPKTGAIYALDVVPTFNPNDRATTTIETYRNPLIEDVYEMGSIIKALTMAAGLDSGAVSPTTTYEDKGYLELDTWKIHNYDKMGRGVVDMQTVLNKSLNTGVAFVVKTMGKDQFRDYFERLRLGSESGVDLPGEIPGLTSNLSSPRSIEYATASYGQGIALTPIATVRALAALGNGGTLITPHVVEKIEYQDGTVKDKLYPKGERVWSEETSEEITRMLVRVVDEALRNGEVKLDGHSIAAKTGTAQLTKPEGGYYDDRFLHSFFGYFPAYDPEFLVFLYTEDPQGVTYASETLTDTFMDISKFLINYYNVPPDR</sequence>